<dbReference type="InterPro" id="IPR011051">
    <property type="entry name" value="RmlC_Cupin_sf"/>
</dbReference>
<feature type="domain" description="Quercetin 2,3-dioxygenase C-terminal cupin" evidence="1">
    <location>
        <begin position="1"/>
        <end position="63"/>
    </location>
</feature>
<reference evidence="3 4" key="1">
    <citation type="submission" date="2016-01" db="EMBL/GenBank/DDBJ databases">
        <title>Draft Genome Sequences of Seven Thermophilic Sporeformers Isolated from Foods.</title>
        <authorList>
            <person name="Berendsen E.M."/>
            <person name="Wells-Bennik M.H."/>
            <person name="Krawcyk A.O."/>
            <person name="De Jong A."/>
            <person name="Holsappel S."/>
            <person name="Eijlander R.T."/>
            <person name="Kuipers O.P."/>
        </authorList>
    </citation>
    <scope>NUCLEOTIDE SEQUENCE [LARGE SCALE GENOMIC DNA]</scope>
    <source>
        <strain evidence="3 4">B4109</strain>
    </source>
</reference>
<evidence type="ECO:0000313" key="4">
    <source>
        <dbReference type="Proteomes" id="UP000075424"/>
    </source>
</evidence>
<gene>
    <name evidence="3" type="ORF">B4109_2644</name>
    <name evidence="2" type="ORF">GS8_3145</name>
</gene>
<dbReference type="EMBL" id="LQYV01000060">
    <property type="protein sequence ID" value="KYD26988.1"/>
    <property type="molecule type" value="Genomic_DNA"/>
</dbReference>
<evidence type="ECO:0000259" key="1">
    <source>
        <dbReference type="Pfam" id="PF17954"/>
    </source>
</evidence>
<dbReference type="EMBL" id="LUCS01000030">
    <property type="protein sequence ID" value="KAF6509614.1"/>
    <property type="molecule type" value="Genomic_DNA"/>
</dbReference>
<sequence>MEAGHELTFTQPEGRNIFVFVIEGDLALNGEAHLERRDAARITDTPALRLVTNEGAQFMLIDLPKEE</sequence>
<evidence type="ECO:0000313" key="3">
    <source>
        <dbReference type="EMBL" id="KYD26988.1"/>
    </source>
</evidence>
<dbReference type="Proteomes" id="UP000773850">
    <property type="component" value="Unassembled WGS sequence"/>
</dbReference>
<protein>
    <submittedName>
        <fullName evidence="2">Pirin N-terminal</fullName>
    </submittedName>
</protein>
<evidence type="ECO:0000313" key="2">
    <source>
        <dbReference type="EMBL" id="KAF6509614.1"/>
    </source>
</evidence>
<dbReference type="InterPro" id="IPR041602">
    <property type="entry name" value="Quercetinase_C"/>
</dbReference>
<accession>A0A0K9HYR2</accession>
<comment type="caution">
    <text evidence="3">The sequence shown here is derived from an EMBL/GenBank/DDBJ whole genome shotgun (WGS) entry which is preliminary data.</text>
</comment>
<organism evidence="3 4">
    <name type="scientific">Geobacillus stearothermophilus</name>
    <name type="common">Bacillus stearothermophilus</name>
    <dbReference type="NCBI Taxonomy" id="1422"/>
    <lineage>
        <taxon>Bacteria</taxon>
        <taxon>Bacillati</taxon>
        <taxon>Bacillota</taxon>
        <taxon>Bacilli</taxon>
        <taxon>Bacillales</taxon>
        <taxon>Anoxybacillaceae</taxon>
        <taxon>Geobacillus</taxon>
    </lineage>
</organism>
<dbReference type="SUPFAM" id="SSF51182">
    <property type="entry name" value="RmlC-like cupins"/>
    <property type="match status" value="1"/>
</dbReference>
<dbReference type="Pfam" id="PF17954">
    <property type="entry name" value="Pirin_C_2"/>
    <property type="match status" value="1"/>
</dbReference>
<dbReference type="AlphaFoldDB" id="A0A0K9HYR2"/>
<dbReference type="PATRIC" id="fig|1422.14.peg.878"/>
<dbReference type="Gene3D" id="2.60.120.10">
    <property type="entry name" value="Jelly Rolls"/>
    <property type="match status" value="1"/>
</dbReference>
<reference evidence="2 5" key="2">
    <citation type="submission" date="2016-03" db="EMBL/GenBank/DDBJ databases">
        <title>Spore heat resistance.</title>
        <authorList>
            <person name="Boekhorst J."/>
            <person name="Berendsen E.M."/>
            <person name="Wells-Bennik M.H."/>
            <person name="Kuipers O.P."/>
        </authorList>
    </citation>
    <scope>NUCLEOTIDE SEQUENCE [LARGE SCALE GENOMIC DNA]</scope>
    <source>
        <strain evidence="2 5">GS8</strain>
    </source>
</reference>
<keyword evidence="5" id="KW-1185">Reference proteome</keyword>
<name>A0A0K9HYR2_GEOSE</name>
<dbReference type="InterPro" id="IPR014710">
    <property type="entry name" value="RmlC-like_jellyroll"/>
</dbReference>
<proteinExistence type="predicted"/>
<dbReference type="Proteomes" id="UP000075424">
    <property type="component" value="Unassembled WGS sequence"/>
</dbReference>
<evidence type="ECO:0000313" key="5">
    <source>
        <dbReference type="Proteomes" id="UP000773850"/>
    </source>
</evidence>